<dbReference type="Pfam" id="PF11939">
    <property type="entry name" value="NiFe-hyd_HybE"/>
    <property type="match status" value="1"/>
</dbReference>
<comment type="similarity">
    <text evidence="1">Belongs to the HupJ family.</text>
</comment>
<protein>
    <recommendedName>
        <fullName evidence="4">[NiFe] hydrogenase assembly chaperone, HybE family</fullName>
    </recommendedName>
</protein>
<dbReference type="Proteomes" id="UP000198672">
    <property type="component" value="Unassembled WGS sequence"/>
</dbReference>
<dbReference type="InterPro" id="IPR023994">
    <property type="entry name" value="NiFe-hyd_HybE"/>
</dbReference>
<dbReference type="InterPro" id="IPR038530">
    <property type="entry name" value="NiFe-hyd_HybE_sf"/>
</dbReference>
<dbReference type="EMBL" id="FNOW01000047">
    <property type="protein sequence ID" value="SDY30258.1"/>
    <property type="molecule type" value="Genomic_DNA"/>
</dbReference>
<proteinExistence type="inferred from homology"/>
<gene>
    <name evidence="2" type="ORF">SAMN05421644_1471</name>
</gene>
<dbReference type="Gene3D" id="3.30.1460.40">
    <property type="entry name" value="[NiFe]-hydrogenase assembly chaperone, HybE"/>
    <property type="match status" value="1"/>
</dbReference>
<evidence type="ECO:0000313" key="2">
    <source>
        <dbReference type="EMBL" id="SDY30258.1"/>
    </source>
</evidence>
<keyword evidence="3" id="KW-1185">Reference proteome</keyword>
<accession>A0A1H3ISZ1</accession>
<name>A0A1H3ISZ1_ALLWA</name>
<organism evidence="2 3">
    <name type="scientific">Allochromatium warmingii</name>
    <name type="common">Chromatium warmingii</name>
    <dbReference type="NCBI Taxonomy" id="61595"/>
    <lineage>
        <taxon>Bacteria</taxon>
        <taxon>Pseudomonadati</taxon>
        <taxon>Pseudomonadota</taxon>
        <taxon>Gammaproteobacteria</taxon>
        <taxon>Chromatiales</taxon>
        <taxon>Chromatiaceae</taxon>
        <taxon>Allochromatium</taxon>
    </lineage>
</organism>
<sequence>MMSIEVKAEAEIQTDWCRCPESLADDAALSAAVIAVHQRLLTETLAADPLLNLALPIEVRALRRIAEWRVLLLLTPWMLARLLFPAQPPPLVLPAGWSAVERTDAAYTVLGPHLHFELFGQAQQAHLGYHAALGHYLLQPLCLNLEPYRDADAVFEQWSEVIRVRDANLEAARRDCPMQREISRRELFRRLGGGVAASDQPLASS</sequence>
<evidence type="ECO:0000313" key="3">
    <source>
        <dbReference type="Proteomes" id="UP000198672"/>
    </source>
</evidence>
<reference evidence="3" key="1">
    <citation type="submission" date="2016-10" db="EMBL/GenBank/DDBJ databases">
        <authorList>
            <person name="Varghese N."/>
            <person name="Submissions S."/>
        </authorList>
    </citation>
    <scope>NUCLEOTIDE SEQUENCE [LARGE SCALE GENOMIC DNA]</scope>
    <source>
        <strain evidence="3">DSM 173</strain>
    </source>
</reference>
<dbReference type="AlphaFoldDB" id="A0A1H3ISZ1"/>
<dbReference type="STRING" id="61595.SAMN05421644_1471"/>
<evidence type="ECO:0000256" key="1">
    <source>
        <dbReference type="ARBA" id="ARBA00006532"/>
    </source>
</evidence>
<evidence type="ECO:0008006" key="4">
    <source>
        <dbReference type="Google" id="ProtNLM"/>
    </source>
</evidence>